<feature type="transmembrane region" description="Helical" evidence="10">
    <location>
        <begin position="847"/>
        <end position="865"/>
    </location>
</feature>
<feature type="transmembrane region" description="Helical" evidence="10">
    <location>
        <begin position="728"/>
        <end position="747"/>
    </location>
</feature>
<dbReference type="InterPro" id="IPR002178">
    <property type="entry name" value="PTS_EIIA_type-2_dom"/>
</dbReference>
<evidence type="ECO:0000256" key="1">
    <source>
        <dbReference type="ARBA" id="ARBA00004651"/>
    </source>
</evidence>
<dbReference type="PANTHER" id="PTHR11453">
    <property type="entry name" value="ANION EXCHANGE PROTEIN"/>
    <property type="match status" value="1"/>
</dbReference>
<name>A0A6G1SC84_9ACAR</name>
<keyword evidence="3" id="KW-0813">Transport</keyword>
<accession>A0A6G1SC84</accession>
<gene>
    <name evidence="13" type="primary">Slc4a11</name>
    <name evidence="13" type="ORF">g.13289</name>
</gene>
<feature type="compositionally biased region" description="Basic and acidic residues" evidence="9">
    <location>
        <begin position="456"/>
        <end position="469"/>
    </location>
</feature>
<feature type="transmembrane region" description="Helical" evidence="10">
    <location>
        <begin position="925"/>
        <end position="946"/>
    </location>
</feature>
<dbReference type="Gene3D" id="3.40.930.10">
    <property type="entry name" value="Mannitol-specific EII, Chain A"/>
    <property type="match status" value="1"/>
</dbReference>
<evidence type="ECO:0000256" key="8">
    <source>
        <dbReference type="ARBA" id="ARBA00023136"/>
    </source>
</evidence>
<evidence type="ECO:0000256" key="4">
    <source>
        <dbReference type="ARBA" id="ARBA00022475"/>
    </source>
</evidence>
<evidence type="ECO:0000256" key="6">
    <source>
        <dbReference type="ARBA" id="ARBA00022989"/>
    </source>
</evidence>
<feature type="compositionally biased region" description="Polar residues" evidence="9">
    <location>
        <begin position="90"/>
        <end position="101"/>
    </location>
</feature>
<dbReference type="PRINTS" id="PR01231">
    <property type="entry name" value="HCO3TRNSPORT"/>
</dbReference>
<keyword evidence="4" id="KW-1003">Cell membrane</keyword>
<feature type="transmembrane region" description="Helical" evidence="10">
    <location>
        <begin position="1112"/>
        <end position="1138"/>
    </location>
</feature>
<dbReference type="GO" id="GO:0016323">
    <property type="term" value="C:basolateral plasma membrane"/>
    <property type="evidence" value="ECO:0007669"/>
    <property type="project" value="TreeGrafter"/>
</dbReference>
<dbReference type="InterPro" id="IPR003020">
    <property type="entry name" value="HCO3_transpt_euk"/>
</dbReference>
<feature type="region of interest" description="Disordered" evidence="9">
    <location>
        <begin position="451"/>
        <end position="511"/>
    </location>
</feature>
<evidence type="ECO:0000256" key="7">
    <source>
        <dbReference type="ARBA" id="ARBA00023065"/>
    </source>
</evidence>
<dbReference type="EMBL" id="GGYP01002791">
    <property type="protein sequence ID" value="MDE47562.1"/>
    <property type="molecule type" value="Transcribed_RNA"/>
</dbReference>
<organism evidence="13">
    <name type="scientific">Aceria tosichella</name>
    <name type="common">wheat curl mite</name>
    <dbReference type="NCBI Taxonomy" id="561515"/>
    <lineage>
        <taxon>Eukaryota</taxon>
        <taxon>Metazoa</taxon>
        <taxon>Ecdysozoa</taxon>
        <taxon>Arthropoda</taxon>
        <taxon>Chelicerata</taxon>
        <taxon>Arachnida</taxon>
        <taxon>Acari</taxon>
        <taxon>Acariformes</taxon>
        <taxon>Trombidiformes</taxon>
        <taxon>Prostigmata</taxon>
        <taxon>Eupodina</taxon>
        <taxon>Eriophyoidea</taxon>
        <taxon>Eriophyidae</taxon>
        <taxon>Eriophyinae</taxon>
        <taxon>Aceriini</taxon>
        <taxon>Aceria</taxon>
    </lineage>
</organism>
<sequence>MPQNQNRDQIEPGDGDGGGGDNEDDNVINSQDSRQGLNRDNCQDLKSSNSDKRTNRLPQASGSSASLRSQELVDGLTNNTRGQPEAAPTRRQSAANNQLSPSPRPTFELTSSPSSSSSARIELGSDEEGGESPASTAIQHHHMDANNNAGHIALDVAGDNRPAEAREQQQRLSRSPRPAQDNRQARVYSVNSTNTQTTSCDEPSSCAGNLDKPGLLYCSREPLKLKDFRIEVRAPMDVEQFCHQAELLLDLGETSMNGIIEAMLAKVAKNDGIGSEKLEEIRRSIFIPGSAVLMARTIHGFYTATDNQDHQQTSAALSHDQSWLCALCNLSQVSKRHMVFARFKQPINMGENAHEVRLFVLIVVPAKEKSTKDQVETGRTFGSMLTDADFRQRLLRARDEIEFKALMMAKAQQMARAHRLKNRHKYRLDPILNESISSVSLYDGQADDPLFHMKSVHSEPGGRGDRNNVNDEGDDGDRDEEDCDDNDEDNEHVFDSSTGDEPILVSSKSLNNLGDGSVGGIGSNNNSSSKSEDGLKARLTSFHRNPRTSKLFELINSNGSADAGASKKGGVIRGVPIQLGSLDTSKLRELEEIEKWNSGWRGVLSGLNLKFGQGAWDDFRRRLKYYASDFKDAFVGPPRTIQKTVATIWFLYFGILMPTIAFSSLNTIQTHGHMGDLRKAIIGQAIGGLGFALLGGQPLVIIMTTAPLCLYTRVIHQMCLDYGFPFPAMYAAVGLWNGLFLVVYSLFGFSELMKWCTRSTEEIFALFIVVAFVTDAGKDLVKNFKRFYFAPACEAQDNRTMAVMTDANRSMLAVLDPSSTANLSSTTQVYRDIEEEIESSVCRRETSLLFVLLMLGTLWLAITLYRFRRTPYLSQAKREALADYALPTAVILMSLIGSTVFDNIYVEKFPPLLDLHFEWARIDLLPWTGVLTSMGLGFTLSLLFFMDQNISAAMVMAPQNRLKKGAAYHYDLLIVGLLNGALTLYGLPMMHGVLPHSPLHARSLADIEERIEEGHLREVVVNSRETRVTAIVAHILVLLSLFLIPYPIAYIPRAVLNGLFLYMAVTSLDGLQVFERILLLVTEQNKYPPNHYIRRCPQRKIHQFTLLQICQLAIMCLFGFSPITIVEMLFPVLILLMIPFRHTIIPKYIEEKYLDALDGKGH</sequence>
<dbReference type="Pfam" id="PF00955">
    <property type="entry name" value="HCO3_cotransp"/>
    <property type="match status" value="1"/>
</dbReference>
<dbReference type="SUPFAM" id="SSF55804">
    <property type="entry name" value="Phoshotransferase/anion transport protein"/>
    <property type="match status" value="1"/>
</dbReference>
<feature type="compositionally biased region" description="Polar residues" evidence="9">
    <location>
        <begin position="56"/>
        <end position="69"/>
    </location>
</feature>
<evidence type="ECO:0000256" key="9">
    <source>
        <dbReference type="SAM" id="MobiDB-lite"/>
    </source>
</evidence>
<feature type="transmembrane region" description="Helical" evidence="10">
    <location>
        <begin position="1028"/>
        <end position="1048"/>
    </location>
</feature>
<feature type="region of interest" description="Disordered" evidence="9">
    <location>
        <begin position="161"/>
        <end position="205"/>
    </location>
</feature>
<evidence type="ECO:0000256" key="5">
    <source>
        <dbReference type="ARBA" id="ARBA00022692"/>
    </source>
</evidence>
<keyword evidence="6 10" id="KW-1133">Transmembrane helix</keyword>
<dbReference type="InterPro" id="IPR016152">
    <property type="entry name" value="PTrfase/Anion_transptr"/>
</dbReference>
<feature type="compositionally biased region" description="Polar residues" evidence="9">
    <location>
        <begin position="27"/>
        <end position="48"/>
    </location>
</feature>
<comment type="subcellular location">
    <subcellularLocation>
        <location evidence="1">Cell membrane</location>
        <topology evidence="1">Multi-pass membrane protein</topology>
    </subcellularLocation>
</comment>
<dbReference type="GO" id="GO:0006820">
    <property type="term" value="P:monoatomic anion transport"/>
    <property type="evidence" value="ECO:0007669"/>
    <property type="project" value="InterPro"/>
</dbReference>
<reference evidence="13" key="1">
    <citation type="submission" date="2018-10" db="EMBL/GenBank/DDBJ databases">
        <title>Transcriptome assembly of Aceria tosichella (Wheat curl mite) Type 2.</title>
        <authorList>
            <person name="Scully E.D."/>
            <person name="Geib S.M."/>
            <person name="Palmer N.A."/>
            <person name="Gupta A.K."/>
            <person name="Sarath G."/>
            <person name="Tatineni S."/>
        </authorList>
    </citation>
    <scope>NUCLEOTIDE SEQUENCE</scope>
    <source>
        <strain evidence="13">LincolnNE</strain>
    </source>
</reference>
<proteinExistence type="inferred from homology"/>
<keyword evidence="8 10" id="KW-0472">Membrane</keyword>
<feature type="transmembrane region" description="Helical" evidence="10">
    <location>
        <begin position="649"/>
        <end position="668"/>
    </location>
</feature>
<feature type="transmembrane region" description="Helical" evidence="10">
    <location>
        <begin position="885"/>
        <end position="905"/>
    </location>
</feature>
<feature type="region of interest" description="Disordered" evidence="9">
    <location>
        <begin position="516"/>
        <end position="535"/>
    </location>
</feature>
<feature type="transmembrane region" description="Helical" evidence="10">
    <location>
        <begin position="967"/>
        <end position="987"/>
    </location>
</feature>
<comment type="similarity">
    <text evidence="2">Belongs to the anion exchanger (TC 2.A.31) family.</text>
</comment>
<evidence type="ECO:0000256" key="3">
    <source>
        <dbReference type="ARBA" id="ARBA00022448"/>
    </source>
</evidence>
<evidence type="ECO:0000256" key="10">
    <source>
        <dbReference type="SAM" id="Phobius"/>
    </source>
</evidence>
<feature type="domain" description="PTS EIIA type-2" evidence="11">
    <location>
        <begin position="331"/>
        <end position="406"/>
    </location>
</feature>
<feature type="transmembrane region" description="Helical" evidence="10">
    <location>
        <begin position="680"/>
        <end position="708"/>
    </location>
</feature>
<feature type="compositionally biased region" description="Acidic residues" evidence="9">
    <location>
        <begin position="471"/>
        <end position="490"/>
    </location>
</feature>
<keyword evidence="7" id="KW-0406">Ion transport</keyword>
<dbReference type="AlphaFoldDB" id="A0A6G1SC84"/>
<feature type="region of interest" description="Disordered" evidence="9">
    <location>
        <begin position="1"/>
        <end position="135"/>
    </location>
</feature>
<dbReference type="GO" id="GO:0005452">
    <property type="term" value="F:solute:inorganic anion antiporter activity"/>
    <property type="evidence" value="ECO:0007669"/>
    <property type="project" value="InterPro"/>
</dbReference>
<feature type="domain" description="Bicarbonate transporter-like transmembrane" evidence="12">
    <location>
        <begin position="613"/>
        <end position="1159"/>
    </location>
</feature>
<feature type="transmembrane region" description="Helical" evidence="10">
    <location>
        <begin position="759"/>
        <end position="777"/>
    </location>
</feature>
<dbReference type="InterPro" id="IPR011531">
    <property type="entry name" value="HCO3_transpt-like_TM_dom"/>
</dbReference>
<protein>
    <submittedName>
        <fullName evidence="13">Sodium bicarbonate transporter-like protein 11</fullName>
    </submittedName>
</protein>
<dbReference type="GO" id="GO:0050801">
    <property type="term" value="P:monoatomic ion homeostasis"/>
    <property type="evidence" value="ECO:0007669"/>
    <property type="project" value="TreeGrafter"/>
</dbReference>
<evidence type="ECO:0000313" key="13">
    <source>
        <dbReference type="EMBL" id="MDE47562.1"/>
    </source>
</evidence>
<keyword evidence="5 10" id="KW-0812">Transmembrane</keyword>
<dbReference type="PANTHER" id="PTHR11453:SF127">
    <property type="entry name" value="SOLUTE CARRIER FAMILY 4 MEMBER 11"/>
    <property type="match status" value="1"/>
</dbReference>
<dbReference type="Pfam" id="PF00359">
    <property type="entry name" value="PTS_EIIA_2"/>
    <property type="match status" value="1"/>
</dbReference>
<evidence type="ECO:0000259" key="11">
    <source>
        <dbReference type="Pfam" id="PF00359"/>
    </source>
</evidence>
<feature type="compositionally biased region" description="Polar residues" evidence="9">
    <location>
        <begin position="189"/>
        <end position="202"/>
    </location>
</feature>
<evidence type="ECO:0000256" key="2">
    <source>
        <dbReference type="ARBA" id="ARBA00010993"/>
    </source>
</evidence>
<dbReference type="Gene3D" id="1.10.287.570">
    <property type="entry name" value="Helical hairpin bin"/>
    <property type="match status" value="1"/>
</dbReference>
<evidence type="ECO:0000259" key="12">
    <source>
        <dbReference type="Pfam" id="PF00955"/>
    </source>
</evidence>